<dbReference type="Pfam" id="PF01704">
    <property type="entry name" value="UDPGP"/>
    <property type="match status" value="1"/>
</dbReference>
<dbReference type="InterPro" id="IPR002618">
    <property type="entry name" value="UDPGP_fam"/>
</dbReference>
<dbReference type="Gene3D" id="3.90.550.10">
    <property type="entry name" value="Spore Coat Polysaccharide Biosynthesis Protein SpsA, Chain A"/>
    <property type="match status" value="1"/>
</dbReference>
<keyword evidence="8" id="KW-1185">Reference proteome</keyword>
<dbReference type="SUPFAM" id="SSF53448">
    <property type="entry name" value="Nucleotide-diphospho-sugar transferases"/>
    <property type="match status" value="1"/>
</dbReference>
<evidence type="ECO:0000256" key="6">
    <source>
        <dbReference type="ARBA" id="ARBA00048493"/>
    </source>
</evidence>
<name>A0A1Y2B2J6_9FUNG</name>
<dbReference type="GO" id="GO:0003977">
    <property type="term" value="F:UDP-N-acetylglucosamine diphosphorylase activity"/>
    <property type="evidence" value="ECO:0007669"/>
    <property type="project" value="UniProtKB-EC"/>
</dbReference>
<evidence type="ECO:0000256" key="5">
    <source>
        <dbReference type="ARBA" id="ARBA00022695"/>
    </source>
</evidence>
<proteinExistence type="inferred from homology"/>
<keyword evidence="4 7" id="KW-0808">Transferase</keyword>
<sequence length="507" mass="55073">MPQPLSEEVLRQTFTDAGQGHVFTYFDSLTAEGKAKLLKQLDTIDVNRVNRIFAKATTAPPHDKDTVDPLPAEAFNSTLGPEMSTSVVDWREAGLKLIAEGKVAVLVLAGGQGTRLGSSAPKGCYDIGLPSHKSLFQLQAERILSIQRVAVQKYPQLKGKATVPWYVMTSEPTRAATEAFFKEHAYFGLEAKNVVFFNQGVLPAFTMDGKILMEDKGVVATAPDGNGGIYKALRREGVLADFERRGTLYVHAYSVDNCLVKVADPVFIGYCVSKNVKSGVKVVPKLRASEPVGVICLRDKKFAVVEYSEIPESLSNQVNADGKTLTYNAANICNHFYTTDFLNSVEEMEDSLEFHVAKKKIKHIDLKTGEIVVPTSSNGIKLELFIFDVLPFVEKLAVLEMARKEEFSPLKNAPGSKDGDSPDTCRADILAQHKRYIEAAGGSVSGEVELSGLVSYSGEGLEGLKGVALQGPRVVDTVGSTALRPVSVLDGLNGRFKAMKGWLASCF</sequence>
<accession>A0A1Y2B2J6</accession>
<dbReference type="EC" id="2.7.7.23" evidence="3"/>
<dbReference type="OrthoDB" id="532420at2759"/>
<evidence type="ECO:0000256" key="1">
    <source>
        <dbReference type="ARBA" id="ARBA00005208"/>
    </source>
</evidence>
<reference evidence="7 8" key="1">
    <citation type="submission" date="2016-07" db="EMBL/GenBank/DDBJ databases">
        <title>Pervasive Adenine N6-methylation of Active Genes in Fungi.</title>
        <authorList>
            <consortium name="DOE Joint Genome Institute"/>
            <person name="Mondo S.J."/>
            <person name="Dannebaum R.O."/>
            <person name="Kuo R.C."/>
            <person name="Labutti K."/>
            <person name="Haridas S."/>
            <person name="Kuo A."/>
            <person name="Salamov A."/>
            <person name="Ahrendt S.R."/>
            <person name="Lipzen A."/>
            <person name="Sullivan W."/>
            <person name="Andreopoulos W.B."/>
            <person name="Clum A."/>
            <person name="Lindquist E."/>
            <person name="Daum C."/>
            <person name="Ramamoorthy G.K."/>
            <person name="Gryganskyi A."/>
            <person name="Culley D."/>
            <person name="Magnuson J.K."/>
            <person name="James T.Y."/>
            <person name="O'Malley M.A."/>
            <person name="Stajich J.E."/>
            <person name="Spatafora J.W."/>
            <person name="Visel A."/>
            <person name="Grigoriev I.V."/>
        </authorList>
    </citation>
    <scope>NUCLEOTIDE SEQUENCE [LARGE SCALE GENOMIC DNA]</scope>
    <source>
        <strain evidence="7 8">JEL800</strain>
    </source>
</reference>
<comment type="similarity">
    <text evidence="2">Belongs to the UDPGP type 1 family.</text>
</comment>
<dbReference type="GO" id="GO:0006048">
    <property type="term" value="P:UDP-N-acetylglucosamine biosynthetic process"/>
    <property type="evidence" value="ECO:0007669"/>
    <property type="project" value="TreeGrafter"/>
</dbReference>
<evidence type="ECO:0000313" key="7">
    <source>
        <dbReference type="EMBL" id="ORY28717.1"/>
    </source>
</evidence>
<dbReference type="FunFam" id="3.90.550.10:FF:000075">
    <property type="entry name" value="Probable UDP-N-acetylglucosamine pyrophosphorylase"/>
    <property type="match status" value="1"/>
</dbReference>
<comment type="pathway">
    <text evidence="1">Nucleotide-sugar biosynthesis; UDP-N-acetyl-alpha-D-glucosamine biosynthesis; UDP-N-acetyl-alpha-D-glucosamine from N-acetyl-alpha-D-glucosamine 1-phosphate: step 1/1.</text>
</comment>
<dbReference type="PANTHER" id="PTHR11952">
    <property type="entry name" value="UDP- GLUCOSE PYROPHOSPHORYLASE"/>
    <property type="match status" value="1"/>
</dbReference>
<dbReference type="AlphaFoldDB" id="A0A1Y2B2J6"/>
<dbReference type="PANTHER" id="PTHR11952:SF2">
    <property type="entry name" value="LD24639P"/>
    <property type="match status" value="1"/>
</dbReference>
<evidence type="ECO:0000256" key="3">
    <source>
        <dbReference type="ARBA" id="ARBA00012457"/>
    </source>
</evidence>
<comment type="caution">
    <text evidence="7">The sequence shown here is derived from an EMBL/GenBank/DDBJ whole genome shotgun (WGS) entry which is preliminary data.</text>
</comment>
<evidence type="ECO:0000256" key="4">
    <source>
        <dbReference type="ARBA" id="ARBA00022679"/>
    </source>
</evidence>
<dbReference type="InterPro" id="IPR029044">
    <property type="entry name" value="Nucleotide-diphossugar_trans"/>
</dbReference>
<evidence type="ECO:0000256" key="2">
    <source>
        <dbReference type="ARBA" id="ARBA00010401"/>
    </source>
</evidence>
<dbReference type="InterPro" id="IPR039741">
    <property type="entry name" value="UDP-sugar_pyrophosphorylase"/>
</dbReference>
<dbReference type="STRING" id="329046.A0A1Y2B2J6"/>
<dbReference type="EMBL" id="MCGO01000092">
    <property type="protein sequence ID" value="ORY28717.1"/>
    <property type="molecule type" value="Genomic_DNA"/>
</dbReference>
<organism evidence="7 8">
    <name type="scientific">Rhizoclosmatium globosum</name>
    <dbReference type="NCBI Taxonomy" id="329046"/>
    <lineage>
        <taxon>Eukaryota</taxon>
        <taxon>Fungi</taxon>
        <taxon>Fungi incertae sedis</taxon>
        <taxon>Chytridiomycota</taxon>
        <taxon>Chytridiomycota incertae sedis</taxon>
        <taxon>Chytridiomycetes</taxon>
        <taxon>Chytridiales</taxon>
        <taxon>Chytriomycetaceae</taxon>
        <taxon>Rhizoclosmatium</taxon>
    </lineage>
</organism>
<gene>
    <name evidence="7" type="ORF">BCR33DRAFT_857905</name>
</gene>
<keyword evidence="5" id="KW-0548">Nucleotidyltransferase</keyword>
<comment type="catalytic activity">
    <reaction evidence="6">
        <text>N-acetyl-alpha-D-glucosamine 1-phosphate + UTP + H(+) = UDP-N-acetyl-alpha-D-glucosamine + diphosphate</text>
        <dbReference type="Rhea" id="RHEA:13509"/>
        <dbReference type="ChEBI" id="CHEBI:15378"/>
        <dbReference type="ChEBI" id="CHEBI:33019"/>
        <dbReference type="ChEBI" id="CHEBI:46398"/>
        <dbReference type="ChEBI" id="CHEBI:57705"/>
        <dbReference type="ChEBI" id="CHEBI:57776"/>
        <dbReference type="EC" id="2.7.7.23"/>
    </reaction>
</comment>
<protein>
    <recommendedName>
        <fullName evidence="3">UDP-N-acetylglucosamine diphosphorylase</fullName>
        <ecNumber evidence="3">2.7.7.23</ecNumber>
    </recommendedName>
</protein>
<evidence type="ECO:0000313" key="8">
    <source>
        <dbReference type="Proteomes" id="UP000193642"/>
    </source>
</evidence>
<dbReference type="CDD" id="cd04193">
    <property type="entry name" value="UDPGlcNAc_PPase"/>
    <property type="match status" value="1"/>
</dbReference>
<dbReference type="Proteomes" id="UP000193642">
    <property type="component" value="Unassembled WGS sequence"/>
</dbReference>